<dbReference type="AlphaFoldDB" id="A6WEQ1"/>
<gene>
    <name evidence="4" type="ordered locus">Krad_3827</name>
</gene>
<accession>A6WEQ1</accession>
<dbReference type="EMBL" id="CP000750">
    <property type="protein sequence ID" value="ABS05290.1"/>
    <property type="molecule type" value="Genomic_DNA"/>
</dbReference>
<evidence type="ECO:0000256" key="2">
    <source>
        <dbReference type="SAM" id="MobiDB-lite"/>
    </source>
</evidence>
<dbReference type="HOGENOM" id="CLU_020027_1_1_11"/>
<dbReference type="PANTHER" id="PTHR43283:SF11">
    <property type="entry name" value="BETA-LACTAMASE-RELATED DOMAIN-CONTAINING PROTEIN"/>
    <property type="match status" value="1"/>
</dbReference>
<dbReference type="STRING" id="266940.Krad_3827"/>
<dbReference type="Pfam" id="PF00144">
    <property type="entry name" value="Beta-lactamase"/>
    <property type="match status" value="1"/>
</dbReference>
<feature type="region of interest" description="Disordered" evidence="2">
    <location>
        <begin position="261"/>
        <end position="283"/>
    </location>
</feature>
<feature type="domain" description="Beta-lactamase-related" evidence="3">
    <location>
        <begin position="19"/>
        <end position="310"/>
    </location>
</feature>
<protein>
    <submittedName>
        <fullName evidence="4">Beta-lactamase</fullName>
    </submittedName>
</protein>
<dbReference type="eggNOG" id="COG1680">
    <property type="taxonomic scope" value="Bacteria"/>
</dbReference>
<dbReference type="PANTHER" id="PTHR43283">
    <property type="entry name" value="BETA-LACTAMASE-RELATED"/>
    <property type="match status" value="1"/>
</dbReference>
<dbReference type="Proteomes" id="UP000001116">
    <property type="component" value="Chromosome"/>
</dbReference>
<proteinExistence type="predicted"/>
<evidence type="ECO:0000313" key="5">
    <source>
        <dbReference type="Proteomes" id="UP000001116"/>
    </source>
</evidence>
<sequence length="326" mass="32531">MSGGSGGPGDLDDPGAPLRAALRAGVRAGSFPGASAVSSAADGTVRRAVAGTLAPGDPDPVTPGTRADLGAVTEVFTAVVVHALAEVGAVDLDRPTGRGFTLAQLLAHTSGLPADSDARHRGDLRPAQRLQRVLDAPLESAPGTVTRPSRVGYVVAGHLVEEATGQGLDALVEEFVTAPLGLRGPVFGTAGAPVAGPVLATGGGTARGVVHDGLAASLRRPAGNAGLFGTAEEVHALGRALLEGTLLPPAAWARVRRGEGLPVGDPTWMPAPDSSGRSGSTGASLLLDPRSGSCLVLLTGGVHLDRSRGNLTGFRKSLAAGFTARP</sequence>
<dbReference type="KEGG" id="kra:Krad_3827"/>
<dbReference type="GO" id="GO:0016787">
    <property type="term" value="F:hydrolase activity"/>
    <property type="evidence" value="ECO:0007669"/>
    <property type="project" value="UniProtKB-KW"/>
</dbReference>
<evidence type="ECO:0000313" key="4">
    <source>
        <dbReference type="EMBL" id="ABS05290.1"/>
    </source>
</evidence>
<dbReference type="SUPFAM" id="SSF56601">
    <property type="entry name" value="beta-lactamase/transpeptidase-like"/>
    <property type="match status" value="1"/>
</dbReference>
<dbReference type="OrthoDB" id="9809635at2"/>
<name>A6WEQ1_KINRD</name>
<organism evidence="4 5">
    <name type="scientific">Kineococcus radiotolerans (strain ATCC BAA-149 / DSM 14245 / SRS30216)</name>
    <dbReference type="NCBI Taxonomy" id="266940"/>
    <lineage>
        <taxon>Bacteria</taxon>
        <taxon>Bacillati</taxon>
        <taxon>Actinomycetota</taxon>
        <taxon>Actinomycetes</taxon>
        <taxon>Kineosporiales</taxon>
        <taxon>Kineosporiaceae</taxon>
        <taxon>Kineococcus</taxon>
    </lineage>
</organism>
<dbReference type="Gene3D" id="3.40.710.10">
    <property type="entry name" value="DD-peptidase/beta-lactamase superfamily"/>
    <property type="match status" value="1"/>
</dbReference>
<evidence type="ECO:0000256" key="1">
    <source>
        <dbReference type="ARBA" id="ARBA00022801"/>
    </source>
</evidence>
<keyword evidence="1" id="KW-0378">Hydrolase</keyword>
<reference evidence="5" key="1">
    <citation type="journal article" date="2008" name="PLoS ONE">
        <title>Survival in nuclear waste, extreme resistance, and potential applications gleaned from the genome sequence of Kineococcus radiotolerans SRS30216.</title>
        <authorList>
            <person name="Bagwell C.E."/>
            <person name="Bhat S."/>
            <person name="Hawkins G.M."/>
            <person name="Smith B.W."/>
            <person name="Biswas T."/>
            <person name="Hoover T.R."/>
            <person name="Saunders E."/>
            <person name="Han C.S."/>
            <person name="Tsodikov O.V."/>
            <person name="Shimkets L.J."/>
        </authorList>
    </citation>
    <scope>NUCLEOTIDE SEQUENCE [LARGE SCALE GENOMIC DNA]</scope>
    <source>
        <strain evidence="5">ATCC BAA-149 / DSM 14245 / SRS30216</strain>
    </source>
</reference>
<dbReference type="InterPro" id="IPR012338">
    <property type="entry name" value="Beta-lactam/transpept-like"/>
</dbReference>
<evidence type="ECO:0000259" key="3">
    <source>
        <dbReference type="Pfam" id="PF00144"/>
    </source>
</evidence>
<keyword evidence="5" id="KW-1185">Reference proteome</keyword>
<dbReference type="RefSeq" id="WP_012086428.1">
    <property type="nucleotide sequence ID" value="NC_009664.2"/>
</dbReference>
<dbReference type="InterPro" id="IPR050789">
    <property type="entry name" value="Diverse_Enzym_Activities"/>
</dbReference>
<dbReference type="InterPro" id="IPR001466">
    <property type="entry name" value="Beta-lactam-related"/>
</dbReference>